<dbReference type="Pfam" id="PF09626">
    <property type="entry name" value="DHC"/>
    <property type="match status" value="1"/>
</dbReference>
<dbReference type="Proteomes" id="UP000199630">
    <property type="component" value="Unassembled WGS sequence"/>
</dbReference>
<dbReference type="AlphaFoldDB" id="A0A1I3R1Q1"/>
<keyword evidence="1" id="KW-0732">Signal</keyword>
<organism evidence="2 3">
    <name type="scientific">Celeribacter neptunius</name>
    <dbReference type="NCBI Taxonomy" id="588602"/>
    <lineage>
        <taxon>Bacteria</taxon>
        <taxon>Pseudomonadati</taxon>
        <taxon>Pseudomonadota</taxon>
        <taxon>Alphaproteobacteria</taxon>
        <taxon>Rhodobacterales</taxon>
        <taxon>Roseobacteraceae</taxon>
        <taxon>Celeribacter</taxon>
    </lineage>
</organism>
<feature type="signal peptide" evidence="1">
    <location>
        <begin position="1"/>
        <end position="19"/>
    </location>
</feature>
<protein>
    <submittedName>
        <fullName evidence="2">Dihaem cytochrome c</fullName>
    </submittedName>
</protein>
<evidence type="ECO:0000256" key="1">
    <source>
        <dbReference type="SAM" id="SignalP"/>
    </source>
</evidence>
<dbReference type="OrthoDB" id="5296814at2"/>
<dbReference type="RefSeq" id="WP_090060533.1">
    <property type="nucleotide sequence ID" value="NZ_FORH01000003.1"/>
</dbReference>
<gene>
    <name evidence="2" type="ORF">SAMN04487991_2033</name>
</gene>
<dbReference type="InterPro" id="IPR018588">
    <property type="entry name" value="Dihaem_cytochrome-c"/>
</dbReference>
<feature type="chain" id="PRO_5011612671" evidence="1">
    <location>
        <begin position="20"/>
        <end position="149"/>
    </location>
</feature>
<keyword evidence="3" id="KW-1185">Reference proteome</keyword>
<evidence type="ECO:0000313" key="2">
    <source>
        <dbReference type="EMBL" id="SFJ39692.1"/>
    </source>
</evidence>
<accession>A0A1I3R1Q1</accession>
<reference evidence="3" key="1">
    <citation type="submission" date="2016-10" db="EMBL/GenBank/DDBJ databases">
        <authorList>
            <person name="Varghese N."/>
            <person name="Submissions S."/>
        </authorList>
    </citation>
    <scope>NUCLEOTIDE SEQUENCE [LARGE SCALE GENOMIC DNA]</scope>
    <source>
        <strain evidence="3">DSM 26471</strain>
    </source>
</reference>
<name>A0A1I3R1Q1_9RHOB</name>
<dbReference type="EMBL" id="FORH01000003">
    <property type="protein sequence ID" value="SFJ39692.1"/>
    <property type="molecule type" value="Genomic_DNA"/>
</dbReference>
<sequence length="149" mass="16774">MRRFLTPLVLATLAMPAFAEDDYIRPVQHPLTQEECSACHMAYPPSLLPARSWSEIMNTLDDHFGEDASLGEEARAEIEAYLVSAAGDANGRRFRAAPADETPLRITDLPWFNREHKREVSTRMLERAGSMSNCSACHRGAERGYFEDD</sequence>
<proteinExistence type="predicted"/>
<evidence type="ECO:0000313" key="3">
    <source>
        <dbReference type="Proteomes" id="UP000199630"/>
    </source>
</evidence>
<dbReference type="STRING" id="588602.SAMN04487991_2033"/>